<dbReference type="InterPro" id="IPR036291">
    <property type="entry name" value="NAD(P)-bd_dom_sf"/>
</dbReference>
<comment type="similarity">
    <text evidence="1">Belongs to the HIBADH-related family. NP60 subfamily.</text>
</comment>
<name>A0A1L9TD26_9EURO</name>
<dbReference type="InterPro" id="IPR015815">
    <property type="entry name" value="HIBADH-related"/>
</dbReference>
<dbReference type="PIRSF" id="PIRSF000103">
    <property type="entry name" value="HIBADH"/>
    <property type="match status" value="1"/>
</dbReference>
<feature type="domain" description="3-hydroxyisobutyrate dehydrogenase-like NAD-binding" evidence="6">
    <location>
        <begin position="176"/>
        <end position="292"/>
    </location>
</feature>
<dbReference type="EMBL" id="KV878588">
    <property type="protein sequence ID" value="OJJ57316.1"/>
    <property type="molecule type" value="Genomic_DNA"/>
</dbReference>
<accession>A0A1L9TD26</accession>
<evidence type="ECO:0000256" key="3">
    <source>
        <dbReference type="ARBA" id="ARBA00023027"/>
    </source>
</evidence>
<dbReference type="Pfam" id="PF03446">
    <property type="entry name" value="NAD_binding_2"/>
    <property type="match status" value="1"/>
</dbReference>
<dbReference type="Proteomes" id="UP000184356">
    <property type="component" value="Unassembled WGS sequence"/>
</dbReference>
<evidence type="ECO:0000256" key="1">
    <source>
        <dbReference type="ARBA" id="ARBA00007598"/>
    </source>
</evidence>
<evidence type="ECO:0000259" key="6">
    <source>
        <dbReference type="Pfam" id="PF14833"/>
    </source>
</evidence>
<dbReference type="GO" id="GO:0051287">
    <property type="term" value="F:NAD binding"/>
    <property type="evidence" value="ECO:0007669"/>
    <property type="project" value="InterPro"/>
</dbReference>
<dbReference type="Pfam" id="PF14833">
    <property type="entry name" value="NAD_binding_11"/>
    <property type="match status" value="1"/>
</dbReference>
<reference evidence="8" key="1">
    <citation type="journal article" date="2017" name="Genome Biol.">
        <title>Comparative genomics reveals high biological diversity and specific adaptations in the industrially and medically important fungal genus Aspergillus.</title>
        <authorList>
            <person name="de Vries R.P."/>
            <person name="Riley R."/>
            <person name="Wiebenga A."/>
            <person name="Aguilar-Osorio G."/>
            <person name="Amillis S."/>
            <person name="Uchima C.A."/>
            <person name="Anderluh G."/>
            <person name="Asadollahi M."/>
            <person name="Askin M."/>
            <person name="Barry K."/>
            <person name="Battaglia E."/>
            <person name="Bayram O."/>
            <person name="Benocci T."/>
            <person name="Braus-Stromeyer S.A."/>
            <person name="Caldana C."/>
            <person name="Canovas D."/>
            <person name="Cerqueira G.C."/>
            <person name="Chen F."/>
            <person name="Chen W."/>
            <person name="Choi C."/>
            <person name="Clum A."/>
            <person name="Dos Santos R.A."/>
            <person name="Damasio A.R."/>
            <person name="Diallinas G."/>
            <person name="Emri T."/>
            <person name="Fekete E."/>
            <person name="Flipphi M."/>
            <person name="Freyberg S."/>
            <person name="Gallo A."/>
            <person name="Gournas C."/>
            <person name="Habgood R."/>
            <person name="Hainaut M."/>
            <person name="Harispe M.L."/>
            <person name="Henrissat B."/>
            <person name="Hilden K.S."/>
            <person name="Hope R."/>
            <person name="Hossain A."/>
            <person name="Karabika E."/>
            <person name="Karaffa L."/>
            <person name="Karanyi Z."/>
            <person name="Krasevec N."/>
            <person name="Kuo A."/>
            <person name="Kusch H."/>
            <person name="LaButti K."/>
            <person name="Lagendijk E.L."/>
            <person name="Lapidus A."/>
            <person name="Levasseur A."/>
            <person name="Lindquist E."/>
            <person name="Lipzen A."/>
            <person name="Logrieco A.F."/>
            <person name="MacCabe A."/>
            <person name="Maekelae M.R."/>
            <person name="Malavazi I."/>
            <person name="Melin P."/>
            <person name="Meyer V."/>
            <person name="Mielnichuk N."/>
            <person name="Miskei M."/>
            <person name="Molnar A.P."/>
            <person name="Mule G."/>
            <person name="Ngan C.Y."/>
            <person name="Orejas M."/>
            <person name="Orosz E."/>
            <person name="Ouedraogo J.P."/>
            <person name="Overkamp K.M."/>
            <person name="Park H.-S."/>
            <person name="Perrone G."/>
            <person name="Piumi F."/>
            <person name="Punt P.J."/>
            <person name="Ram A.F."/>
            <person name="Ramon A."/>
            <person name="Rauscher S."/>
            <person name="Record E."/>
            <person name="Riano-Pachon D.M."/>
            <person name="Robert V."/>
            <person name="Roehrig J."/>
            <person name="Ruller R."/>
            <person name="Salamov A."/>
            <person name="Salih N.S."/>
            <person name="Samson R.A."/>
            <person name="Sandor E."/>
            <person name="Sanguinetti M."/>
            <person name="Schuetze T."/>
            <person name="Sepcic K."/>
            <person name="Shelest E."/>
            <person name="Sherlock G."/>
            <person name="Sophianopoulou V."/>
            <person name="Squina F.M."/>
            <person name="Sun H."/>
            <person name="Susca A."/>
            <person name="Todd R.B."/>
            <person name="Tsang A."/>
            <person name="Unkles S.E."/>
            <person name="van de Wiele N."/>
            <person name="van Rossen-Uffink D."/>
            <person name="Oliveira J.V."/>
            <person name="Vesth T.C."/>
            <person name="Visser J."/>
            <person name="Yu J.-H."/>
            <person name="Zhou M."/>
            <person name="Andersen M.R."/>
            <person name="Archer D.B."/>
            <person name="Baker S.E."/>
            <person name="Benoit I."/>
            <person name="Brakhage A.A."/>
            <person name="Braus G.H."/>
            <person name="Fischer R."/>
            <person name="Frisvad J.C."/>
            <person name="Goldman G.H."/>
            <person name="Houbraken J."/>
            <person name="Oakley B."/>
            <person name="Pocsi I."/>
            <person name="Scazzocchio C."/>
            <person name="Seiboth B."/>
            <person name="vanKuyk P.A."/>
            <person name="Wortman J."/>
            <person name="Dyer P.S."/>
            <person name="Grigoriev I.V."/>
        </authorList>
    </citation>
    <scope>NUCLEOTIDE SEQUENCE [LARGE SCALE GENOMIC DNA]</scope>
    <source>
        <strain evidence="8">CBS 593.65</strain>
    </source>
</reference>
<evidence type="ECO:0000256" key="4">
    <source>
        <dbReference type="PIRSR" id="PIRSR000103-1"/>
    </source>
</evidence>
<gene>
    <name evidence="7" type="ORF">ASPSYDRAFT_90612</name>
</gene>
<protein>
    <recommendedName>
        <fullName evidence="9">6-phosphogluconate dehydrogenase NADP-binding domain-containing protein</fullName>
    </recommendedName>
</protein>
<dbReference type="InterPro" id="IPR051265">
    <property type="entry name" value="HIBADH-related_NP60_sf"/>
</dbReference>
<feature type="domain" description="6-phosphogluconate dehydrogenase NADP-binding" evidence="5">
    <location>
        <begin position="6"/>
        <end position="168"/>
    </location>
</feature>
<dbReference type="GeneID" id="63768432"/>
<dbReference type="GO" id="GO:0050661">
    <property type="term" value="F:NADP binding"/>
    <property type="evidence" value="ECO:0007669"/>
    <property type="project" value="InterPro"/>
</dbReference>
<dbReference type="Gene3D" id="1.10.1040.10">
    <property type="entry name" value="N-(1-d-carboxylethyl)-l-norvaline Dehydrogenase, domain 2"/>
    <property type="match status" value="1"/>
</dbReference>
<feature type="active site" evidence="4">
    <location>
        <position position="178"/>
    </location>
</feature>
<evidence type="ECO:0000313" key="8">
    <source>
        <dbReference type="Proteomes" id="UP000184356"/>
    </source>
</evidence>
<dbReference type="InterPro" id="IPR006115">
    <property type="entry name" value="6PGDH_NADP-bd"/>
</dbReference>
<proteinExistence type="inferred from homology"/>
<dbReference type="RefSeq" id="XP_040701122.1">
    <property type="nucleotide sequence ID" value="XM_040852359.1"/>
</dbReference>
<dbReference type="Gene3D" id="3.40.50.720">
    <property type="entry name" value="NAD(P)-binding Rossmann-like Domain"/>
    <property type="match status" value="1"/>
</dbReference>
<sequence length="314" mass="33141">MAPNTGWFGLGSMGLHMALNLQKHFQANNLPPLHYSNRSISKGQPLQDAGAVRESDFESLVQASDVIFTMISDDAVLDSLITGALTTNTSLAGKIFVDTSTIHPDSAASTAQRLTERGASFIASPVFGARPVAAAGKLIFAIAGPAAAIETVKQLIQDVMGRSIIHLGEDVRRSSSLKICGNILVISFMEVISEAHIIAEKTGLGPALLEEFIGSMFGPVLQGFSTRITSGAYAPPPEQGPGFAAALACKDMRHALSIADAHGASLPTVDIALGRLIAAREYAGECLDSAAVHGTARREAGLEFWNEGCTWRRE</sequence>
<dbReference type="InterPro" id="IPR013328">
    <property type="entry name" value="6PGD_dom2"/>
</dbReference>
<dbReference type="InterPro" id="IPR029154">
    <property type="entry name" value="HIBADH-like_NADP-bd"/>
</dbReference>
<dbReference type="SUPFAM" id="SSF51735">
    <property type="entry name" value="NAD(P)-binding Rossmann-fold domains"/>
    <property type="match status" value="1"/>
</dbReference>
<dbReference type="PANTHER" id="PTHR43580">
    <property type="entry name" value="OXIDOREDUCTASE GLYR1-RELATED"/>
    <property type="match status" value="1"/>
</dbReference>
<dbReference type="PANTHER" id="PTHR43580:SF8">
    <property type="entry name" value="6-PHOSPHOGLUCONATE DEHYDROGENASE NADP-BINDING DOMAIN-CONTAINING PROTEIN-RELATED"/>
    <property type="match status" value="1"/>
</dbReference>
<dbReference type="VEuPathDB" id="FungiDB:ASPSYDRAFT_90612"/>
<keyword evidence="8" id="KW-1185">Reference proteome</keyword>
<evidence type="ECO:0000259" key="5">
    <source>
        <dbReference type="Pfam" id="PF03446"/>
    </source>
</evidence>
<keyword evidence="3" id="KW-0520">NAD</keyword>
<dbReference type="AlphaFoldDB" id="A0A1L9TD26"/>
<evidence type="ECO:0000256" key="2">
    <source>
        <dbReference type="ARBA" id="ARBA00023002"/>
    </source>
</evidence>
<evidence type="ECO:0000313" key="7">
    <source>
        <dbReference type="EMBL" id="OJJ57316.1"/>
    </source>
</evidence>
<dbReference type="SUPFAM" id="SSF48179">
    <property type="entry name" value="6-phosphogluconate dehydrogenase C-terminal domain-like"/>
    <property type="match status" value="1"/>
</dbReference>
<keyword evidence="2" id="KW-0560">Oxidoreductase</keyword>
<dbReference type="InterPro" id="IPR008927">
    <property type="entry name" value="6-PGluconate_DH-like_C_sf"/>
</dbReference>
<dbReference type="STRING" id="1036612.A0A1L9TD26"/>
<dbReference type="OrthoDB" id="435038at2759"/>
<dbReference type="GO" id="GO:0016491">
    <property type="term" value="F:oxidoreductase activity"/>
    <property type="evidence" value="ECO:0007669"/>
    <property type="project" value="UniProtKB-KW"/>
</dbReference>
<evidence type="ECO:0008006" key="9">
    <source>
        <dbReference type="Google" id="ProtNLM"/>
    </source>
</evidence>
<organism evidence="7 8">
    <name type="scientific">Aspergillus sydowii CBS 593.65</name>
    <dbReference type="NCBI Taxonomy" id="1036612"/>
    <lineage>
        <taxon>Eukaryota</taxon>
        <taxon>Fungi</taxon>
        <taxon>Dikarya</taxon>
        <taxon>Ascomycota</taxon>
        <taxon>Pezizomycotina</taxon>
        <taxon>Eurotiomycetes</taxon>
        <taxon>Eurotiomycetidae</taxon>
        <taxon>Eurotiales</taxon>
        <taxon>Aspergillaceae</taxon>
        <taxon>Aspergillus</taxon>
        <taxon>Aspergillus subgen. Nidulantes</taxon>
    </lineage>
</organism>